<gene>
    <name evidence="1" type="ORF">IHE51_01025</name>
</gene>
<comment type="caution">
    <text evidence="1">The sequence shown here is derived from an EMBL/GenBank/DDBJ whole genome shotgun (WGS) entry which is preliminary data.</text>
</comment>
<feature type="non-terminal residue" evidence="1">
    <location>
        <position position="47"/>
    </location>
</feature>
<evidence type="ECO:0000313" key="2">
    <source>
        <dbReference type="Proteomes" id="UP000718571"/>
    </source>
</evidence>
<name>A0A8T3V0A3_9ARCH</name>
<evidence type="ECO:0000313" key="1">
    <source>
        <dbReference type="EMBL" id="MBE5728425.1"/>
    </source>
</evidence>
<proteinExistence type="predicted"/>
<protein>
    <submittedName>
        <fullName evidence="1">Uncharacterized protein</fullName>
    </submittedName>
</protein>
<sequence>MITYSEFIRILRDESNSRSLTSLTDSKVADMIEYMSLTKRSLQEAKR</sequence>
<dbReference type="EMBL" id="JADFAR010000012">
    <property type="protein sequence ID" value="MBE5728425.1"/>
    <property type="molecule type" value="Genomic_DNA"/>
</dbReference>
<dbReference type="Proteomes" id="UP000718571">
    <property type="component" value="Unassembled WGS sequence"/>
</dbReference>
<accession>A0A8T3V0A3</accession>
<dbReference type="AlphaFoldDB" id="A0A8T3V0A3"/>
<reference evidence="1 2" key="1">
    <citation type="submission" date="2020-09" db="EMBL/GenBank/DDBJ databases">
        <title>Genomic characterization of a novel Parvarchaeota family in acid mine drainage sediments.</title>
        <authorList>
            <person name="Luo Z.-H."/>
        </authorList>
    </citation>
    <scope>NUCLEOTIDE SEQUENCE [LARGE SCALE GENOMIC DNA]</scope>
    <source>
        <strain evidence="1">MAS1_bins.189</strain>
    </source>
</reference>
<organism evidence="1 2">
    <name type="scientific">Candidatus Acidifodinimicrobium mancum</name>
    <dbReference type="NCBI Taxonomy" id="2898728"/>
    <lineage>
        <taxon>Archaea</taxon>
        <taxon>Candidatus Parvarchaeota</taxon>
        <taxon>Candidatus Acidifodinimicrobiaceae</taxon>
        <taxon>Candidatus Acidifodinimicrobium</taxon>
    </lineage>
</organism>